<dbReference type="PANTHER" id="PTHR30251:SF2">
    <property type="entry name" value="FIMBRIAL CHAPERONE YADV-RELATED"/>
    <property type="match status" value="1"/>
</dbReference>
<dbReference type="InterPro" id="IPR050643">
    <property type="entry name" value="Periplasmic_pilus_chap"/>
</dbReference>
<protein>
    <submittedName>
        <fullName evidence="12">Molecular chaperone</fullName>
    </submittedName>
</protein>
<dbReference type="InterPro" id="IPR016147">
    <property type="entry name" value="Pili_assmbl_chaperone_N"/>
</dbReference>
<keyword evidence="7" id="KW-0393">Immunoglobulin domain</keyword>
<dbReference type="EMBL" id="JBGFFX010000011">
    <property type="protein sequence ID" value="MEY8772099.1"/>
    <property type="molecule type" value="Genomic_DNA"/>
</dbReference>
<dbReference type="InterPro" id="IPR018046">
    <property type="entry name" value="Pili_assmbl_chaperone_CS"/>
</dbReference>
<evidence type="ECO:0000256" key="5">
    <source>
        <dbReference type="ARBA" id="ARBA00022764"/>
    </source>
</evidence>
<dbReference type="Proteomes" id="UP001565243">
    <property type="component" value="Unassembled WGS sequence"/>
</dbReference>
<evidence type="ECO:0000256" key="1">
    <source>
        <dbReference type="ARBA" id="ARBA00004418"/>
    </source>
</evidence>
<sequence length="233" mass="25698">MNKFSRLFLSGLNASLLLAFSYTASASVVITGTRVIYPSDAREVSVKLANKGKKPVLIQSWIDDGDVKAKPDTIHVPFVLTPPINRVEPEKGQTLRISYTGKPLPADRESIYWLNVLEIPAKNPLLKDSNLLQMAFRSRIKFFFRPVGLKGNANDAAQKIVWKKNGQQLIANNPTPYYISLTNIVINDKNTEADTIAPFSEASFTAAANPGEKIKVNYINDYGASISVDAQVN</sequence>
<evidence type="ECO:0000256" key="4">
    <source>
        <dbReference type="ARBA" id="ARBA00022729"/>
    </source>
</evidence>
<dbReference type="SUPFAM" id="SSF49584">
    <property type="entry name" value="Periplasmic chaperone C-domain"/>
    <property type="match status" value="1"/>
</dbReference>
<dbReference type="InterPro" id="IPR016148">
    <property type="entry name" value="Pili_assmbl_chaperone_C"/>
</dbReference>
<evidence type="ECO:0000256" key="2">
    <source>
        <dbReference type="ARBA" id="ARBA00007399"/>
    </source>
</evidence>
<dbReference type="PROSITE" id="PS00635">
    <property type="entry name" value="PILI_CHAPERONE"/>
    <property type="match status" value="1"/>
</dbReference>
<dbReference type="Gene3D" id="2.60.40.10">
    <property type="entry name" value="Immunoglobulins"/>
    <property type="match status" value="2"/>
</dbReference>
<keyword evidence="4 9" id="KW-0732">Signal</keyword>
<accession>A0ABV4EAY2</accession>
<dbReference type="Pfam" id="PF00345">
    <property type="entry name" value="PapD_N"/>
    <property type="match status" value="1"/>
</dbReference>
<organism evidence="12 13">
    <name type="scientific">Erwinia aeris</name>
    <dbReference type="NCBI Taxonomy" id="3239803"/>
    <lineage>
        <taxon>Bacteria</taxon>
        <taxon>Pseudomonadati</taxon>
        <taxon>Pseudomonadota</taxon>
        <taxon>Gammaproteobacteria</taxon>
        <taxon>Enterobacterales</taxon>
        <taxon>Erwiniaceae</taxon>
        <taxon>Erwinia</taxon>
    </lineage>
</organism>
<dbReference type="InterPro" id="IPR013783">
    <property type="entry name" value="Ig-like_fold"/>
</dbReference>
<gene>
    <name evidence="12" type="ORF">AB6T85_16980</name>
</gene>
<keyword evidence="3" id="KW-1029">Fimbrium biogenesis</keyword>
<evidence type="ECO:0000256" key="3">
    <source>
        <dbReference type="ARBA" id="ARBA00022558"/>
    </source>
</evidence>
<proteinExistence type="inferred from homology"/>
<dbReference type="Pfam" id="PF02753">
    <property type="entry name" value="PapD_C"/>
    <property type="match status" value="1"/>
</dbReference>
<dbReference type="SUPFAM" id="SSF49354">
    <property type="entry name" value="PapD-like"/>
    <property type="match status" value="1"/>
</dbReference>
<dbReference type="PRINTS" id="PR00969">
    <property type="entry name" value="CHAPERONPILI"/>
</dbReference>
<feature type="domain" description="Pili assembly chaperone C-terminal" evidence="11">
    <location>
        <begin position="172"/>
        <end position="225"/>
    </location>
</feature>
<dbReference type="InterPro" id="IPR008962">
    <property type="entry name" value="PapD-like_sf"/>
</dbReference>
<evidence type="ECO:0000313" key="12">
    <source>
        <dbReference type="EMBL" id="MEY8772099.1"/>
    </source>
</evidence>
<evidence type="ECO:0000256" key="7">
    <source>
        <dbReference type="ARBA" id="ARBA00023319"/>
    </source>
</evidence>
<reference evidence="12 13" key="1">
    <citation type="submission" date="2024-07" db="EMBL/GenBank/DDBJ databases">
        <authorList>
            <person name="Hebao G."/>
        </authorList>
    </citation>
    <scope>NUCLEOTIDE SEQUENCE [LARGE SCALE GENOMIC DNA]</scope>
    <source>
        <strain evidence="12 13">ACCC 02193</strain>
    </source>
</reference>
<dbReference type="InterPro" id="IPR036316">
    <property type="entry name" value="Pili_assmbl_chap_C_dom_sf"/>
</dbReference>
<keyword evidence="5" id="KW-0574">Periplasm</keyword>
<evidence type="ECO:0000256" key="8">
    <source>
        <dbReference type="RuleBase" id="RU003918"/>
    </source>
</evidence>
<feature type="domain" description="Pili assembly chaperone N-terminal" evidence="10">
    <location>
        <begin position="27"/>
        <end position="149"/>
    </location>
</feature>
<dbReference type="PANTHER" id="PTHR30251">
    <property type="entry name" value="PILUS ASSEMBLY CHAPERONE"/>
    <property type="match status" value="1"/>
</dbReference>
<name>A0ABV4EAY2_9GAMM</name>
<comment type="subcellular location">
    <subcellularLocation>
        <location evidence="1 8">Periplasm</location>
    </subcellularLocation>
</comment>
<keyword evidence="13" id="KW-1185">Reference proteome</keyword>
<dbReference type="InterPro" id="IPR001829">
    <property type="entry name" value="Pili_assmbl_chaperone_bac"/>
</dbReference>
<dbReference type="RefSeq" id="WP_301730033.1">
    <property type="nucleotide sequence ID" value="NZ_JBGFFX010000011.1"/>
</dbReference>
<feature type="signal peptide" evidence="9">
    <location>
        <begin position="1"/>
        <end position="26"/>
    </location>
</feature>
<feature type="chain" id="PRO_5045571861" evidence="9">
    <location>
        <begin position="27"/>
        <end position="233"/>
    </location>
</feature>
<evidence type="ECO:0000256" key="6">
    <source>
        <dbReference type="ARBA" id="ARBA00023186"/>
    </source>
</evidence>
<evidence type="ECO:0000259" key="10">
    <source>
        <dbReference type="Pfam" id="PF00345"/>
    </source>
</evidence>
<comment type="caution">
    <text evidence="12">The sequence shown here is derived from an EMBL/GenBank/DDBJ whole genome shotgun (WGS) entry which is preliminary data.</text>
</comment>
<evidence type="ECO:0000259" key="11">
    <source>
        <dbReference type="Pfam" id="PF02753"/>
    </source>
</evidence>
<comment type="similarity">
    <text evidence="2 8">Belongs to the periplasmic pilus chaperone family.</text>
</comment>
<evidence type="ECO:0000256" key="9">
    <source>
        <dbReference type="SAM" id="SignalP"/>
    </source>
</evidence>
<evidence type="ECO:0000313" key="13">
    <source>
        <dbReference type="Proteomes" id="UP001565243"/>
    </source>
</evidence>
<keyword evidence="6 8" id="KW-0143">Chaperone</keyword>